<dbReference type="Proteomes" id="UP000007832">
    <property type="component" value="Unassembled WGS sequence"/>
</dbReference>
<proteinExistence type="predicted"/>
<gene>
    <name evidence="1" type="ORF">HMPREF1162_0482</name>
</gene>
<dbReference type="SUPFAM" id="SSF56801">
    <property type="entry name" value="Acetyl-CoA synthetase-like"/>
    <property type="match status" value="1"/>
</dbReference>
<evidence type="ECO:0000313" key="1">
    <source>
        <dbReference type="EMBL" id="EGR97409.1"/>
    </source>
</evidence>
<evidence type="ECO:0000313" key="2">
    <source>
        <dbReference type="Proteomes" id="UP000007832"/>
    </source>
</evidence>
<reference evidence="1 2" key="1">
    <citation type="submission" date="2011-07" db="EMBL/GenBank/DDBJ databases">
        <title>Genome Sequence of Propionibacterium acnes SK182B-JCVI.</title>
        <authorList>
            <person name="Durkin A.S."/>
            <person name="Madupu R."/>
            <person name="Hostetler J."/>
            <person name="Radune D."/>
            <person name="Torralba M."/>
            <person name="Methe B."/>
            <person name="Sutton G."/>
            <person name="Strausberg R.L."/>
            <person name="Nelson K.E."/>
        </authorList>
    </citation>
    <scope>NUCLEOTIDE SEQUENCE [LARGE SCALE GENOMIC DNA]</scope>
    <source>
        <strain evidence="1 2">SK182B-JCVI</strain>
    </source>
</reference>
<dbReference type="STRING" id="1574624.GCA_001642025_00343"/>
<dbReference type="eggNOG" id="COG0365">
    <property type="taxonomic scope" value="Bacteria"/>
</dbReference>
<organism evidence="1 2">
    <name type="scientific">[Propionibacterium] namnetense SK182B-JCVI</name>
    <dbReference type="NCBI Taxonomy" id="1051006"/>
    <lineage>
        <taxon>Bacteria</taxon>
        <taxon>Bacillati</taxon>
        <taxon>Actinomycetota</taxon>
        <taxon>Actinomycetes</taxon>
        <taxon>Propionibacteriales</taxon>
        <taxon>Propionibacteriaceae</taxon>
        <taxon>Cutibacterium</taxon>
    </lineage>
</organism>
<dbReference type="GO" id="GO:0006085">
    <property type="term" value="P:acetyl-CoA biosynthetic process"/>
    <property type="evidence" value="ECO:0007669"/>
    <property type="project" value="TreeGrafter"/>
</dbReference>
<dbReference type="PANTHER" id="PTHR24095">
    <property type="entry name" value="ACETYL-COENZYME A SYNTHETASE"/>
    <property type="match status" value="1"/>
</dbReference>
<dbReference type="InterPro" id="IPR042099">
    <property type="entry name" value="ANL_N_sf"/>
</dbReference>
<dbReference type="PANTHER" id="PTHR24095:SF14">
    <property type="entry name" value="ACETYL-COENZYME A SYNTHETASE 1"/>
    <property type="match status" value="1"/>
</dbReference>
<accession>F9NTV7</accession>
<dbReference type="GO" id="GO:0003987">
    <property type="term" value="F:acetate-CoA ligase activity"/>
    <property type="evidence" value="ECO:0007669"/>
    <property type="project" value="TreeGrafter"/>
</dbReference>
<name>F9NTV7_9ACTN</name>
<dbReference type="AlphaFoldDB" id="F9NTV7"/>
<sequence>MLACAKIGAVHSVVFAGYSSEALNARIDGSESKVIITADGSRINGTIFPMKQIIDDAVKFSPPVESVIVVRNTKSEISMDSTRDHWFHELCKLPIVKK</sequence>
<dbReference type="Gene3D" id="3.40.50.12780">
    <property type="entry name" value="N-terminal domain of ligase-like"/>
    <property type="match status" value="1"/>
</dbReference>
<comment type="caution">
    <text evidence="1">The sequence shown here is derived from an EMBL/GenBank/DDBJ whole genome shotgun (WGS) entry which is preliminary data.</text>
</comment>
<dbReference type="PATRIC" id="fig|1051006.4.peg.600"/>
<dbReference type="EMBL" id="AFUN01000007">
    <property type="protein sequence ID" value="EGR97409.1"/>
    <property type="molecule type" value="Genomic_DNA"/>
</dbReference>
<protein>
    <submittedName>
        <fullName evidence="1">AMP-binding enzyme domain protein</fullName>
    </submittedName>
</protein>